<proteinExistence type="predicted"/>
<dbReference type="Proteomes" id="UP000813463">
    <property type="component" value="Unplaced"/>
</dbReference>
<feature type="region of interest" description="Disordered" evidence="1">
    <location>
        <begin position="274"/>
        <end position="294"/>
    </location>
</feature>
<dbReference type="PANTHER" id="PTHR15503">
    <property type="entry name" value="LDOC1 RELATED"/>
    <property type="match status" value="1"/>
</dbReference>
<accession>A0ABM3R2Y8</accession>
<evidence type="ECO:0008006" key="4">
    <source>
        <dbReference type="Google" id="ProtNLM"/>
    </source>
</evidence>
<evidence type="ECO:0000313" key="3">
    <source>
        <dbReference type="RefSeq" id="XP_056689989.1"/>
    </source>
</evidence>
<keyword evidence="2" id="KW-1185">Reference proteome</keyword>
<protein>
    <recommendedName>
        <fullName evidence="4">Reverse transcriptase domain-containing protein</fullName>
    </recommendedName>
</protein>
<dbReference type="SUPFAM" id="SSF56672">
    <property type="entry name" value="DNA/RNA polymerases"/>
    <property type="match status" value="1"/>
</dbReference>
<dbReference type="GeneID" id="130464789"/>
<dbReference type="RefSeq" id="XP_056689989.1">
    <property type="nucleotide sequence ID" value="XM_056834011.1"/>
</dbReference>
<dbReference type="InterPro" id="IPR032567">
    <property type="entry name" value="RTL1-rel"/>
</dbReference>
<reference evidence="3" key="1">
    <citation type="submission" date="2025-08" db="UniProtKB">
        <authorList>
            <consortium name="RefSeq"/>
        </authorList>
    </citation>
    <scope>IDENTIFICATION</scope>
    <source>
        <tissue evidence="3">Leaf</tissue>
    </source>
</reference>
<organism evidence="2 3">
    <name type="scientific">Spinacia oleracea</name>
    <name type="common">Spinach</name>
    <dbReference type="NCBI Taxonomy" id="3562"/>
    <lineage>
        <taxon>Eukaryota</taxon>
        <taxon>Viridiplantae</taxon>
        <taxon>Streptophyta</taxon>
        <taxon>Embryophyta</taxon>
        <taxon>Tracheophyta</taxon>
        <taxon>Spermatophyta</taxon>
        <taxon>Magnoliopsida</taxon>
        <taxon>eudicotyledons</taxon>
        <taxon>Gunneridae</taxon>
        <taxon>Pentapetalae</taxon>
        <taxon>Caryophyllales</taxon>
        <taxon>Chenopodiaceae</taxon>
        <taxon>Chenopodioideae</taxon>
        <taxon>Anserineae</taxon>
        <taxon>Spinacia</taxon>
    </lineage>
</organism>
<dbReference type="PANTHER" id="PTHR15503:SF45">
    <property type="entry name" value="RNA-DIRECTED DNA POLYMERASE HOMOLOG"/>
    <property type="match status" value="1"/>
</dbReference>
<name>A0ABM3R2Y8_SPIOL</name>
<evidence type="ECO:0000313" key="2">
    <source>
        <dbReference type="Proteomes" id="UP000813463"/>
    </source>
</evidence>
<dbReference type="Gene3D" id="3.10.10.10">
    <property type="entry name" value="HIV Type 1 Reverse Transcriptase, subunit A, domain 1"/>
    <property type="match status" value="1"/>
</dbReference>
<evidence type="ECO:0000256" key="1">
    <source>
        <dbReference type="SAM" id="MobiDB-lite"/>
    </source>
</evidence>
<dbReference type="InterPro" id="IPR043502">
    <property type="entry name" value="DNA/RNA_pol_sf"/>
</dbReference>
<sequence>MDWLSLYKARINCEIQKVSLRNPIGKSISYRSFEKSKNAGVISAMQVRKLVKKGCELFFCSVQDVSKEVGVKIEDVPIVNEFMDVFPSEISGMPPARALEFTIELNPGTSPISKAPYRMAPPEMSELKTQLQEFFDKGYIRPSASPWGAPVLFVKKKDGSIRLCIDYRELNNYHEGKENVVADALSRKSSHSMNVLVVPEELCRDMQRLSLEMVNPRETKARLSASSLGLSILEEIKESQDGDEYLEKIKEKMGQGKEDPSTPGMELDQELERLRRRNKDKAPLVDVTVDDDSD</sequence>
<gene>
    <name evidence="3" type="primary">LOC130464789</name>
</gene>